<gene>
    <name evidence="2" type="ORF">VRU48_07140</name>
</gene>
<sequence>MDKYVMGIDIGGSHITTAMLNMENKTILADSYVRKKINSRAGHEQILNDWTAVIGETLAQAGMQSSKIGIAMPGPFDYETGISYMKNTTKYESFYGLNVKEMLAAQLGMPASDILMQNDAACFLAGETFAGAGQGFDKVIGLTLGTGLGTAVYEKGKVSDADLWRTPFLDSYAEDHLSTRWFLRHYYELTGINVIDVKEMAKFYETSPNVREVFEEFAVNLANFIMDFQQKENAEALIIGGNIANASGKFLPGLAKQFKKHDFVLPIYISELNEQAALIGAASCWQGKN</sequence>
<evidence type="ECO:0000313" key="2">
    <source>
        <dbReference type="EMBL" id="MEE1944873.1"/>
    </source>
</evidence>
<organism evidence="2 3">
    <name type="scientific">Pedobacter albus</name>
    <dbReference type="NCBI Taxonomy" id="3113905"/>
    <lineage>
        <taxon>Bacteria</taxon>
        <taxon>Pseudomonadati</taxon>
        <taxon>Bacteroidota</taxon>
        <taxon>Sphingobacteriia</taxon>
        <taxon>Sphingobacteriales</taxon>
        <taxon>Sphingobacteriaceae</taxon>
        <taxon>Pedobacter</taxon>
    </lineage>
</organism>
<comment type="caution">
    <text evidence="2">The sequence shown here is derived from an EMBL/GenBank/DDBJ whole genome shotgun (WGS) entry which is preliminary data.</text>
</comment>
<dbReference type="Pfam" id="PF00480">
    <property type="entry name" value="ROK"/>
    <property type="match status" value="1"/>
</dbReference>
<dbReference type="SUPFAM" id="SSF53067">
    <property type="entry name" value="Actin-like ATPase domain"/>
    <property type="match status" value="1"/>
</dbReference>
<reference evidence="2 3" key="1">
    <citation type="submission" date="2024-01" db="EMBL/GenBank/DDBJ databases">
        <title>Pedobacter sp. nov., isolated from fresh soil.</title>
        <authorList>
            <person name="Le N.T.T."/>
        </authorList>
    </citation>
    <scope>NUCLEOTIDE SEQUENCE [LARGE SCALE GENOMIC DNA]</scope>
    <source>
        <strain evidence="2 3">KR3-3</strain>
    </source>
</reference>
<protein>
    <submittedName>
        <fullName evidence="2">ROK family protein</fullName>
    </submittedName>
</protein>
<name>A0ABU7I605_9SPHI</name>
<dbReference type="CDD" id="cd23763">
    <property type="entry name" value="ASKHA_ATPase_ROK"/>
    <property type="match status" value="1"/>
</dbReference>
<dbReference type="PANTHER" id="PTHR18964:SF149">
    <property type="entry name" value="BIFUNCTIONAL UDP-N-ACETYLGLUCOSAMINE 2-EPIMERASE_N-ACETYLMANNOSAMINE KINASE"/>
    <property type="match status" value="1"/>
</dbReference>
<evidence type="ECO:0000313" key="3">
    <source>
        <dbReference type="Proteomes" id="UP001336835"/>
    </source>
</evidence>
<dbReference type="RefSeq" id="WP_330107232.1">
    <property type="nucleotide sequence ID" value="NZ_JAZDQT010000001.1"/>
</dbReference>
<accession>A0ABU7I605</accession>
<dbReference type="InterPro" id="IPR043129">
    <property type="entry name" value="ATPase_NBD"/>
</dbReference>
<dbReference type="PANTHER" id="PTHR18964">
    <property type="entry name" value="ROK (REPRESSOR, ORF, KINASE) FAMILY"/>
    <property type="match status" value="1"/>
</dbReference>
<keyword evidence="3" id="KW-1185">Reference proteome</keyword>
<dbReference type="EMBL" id="JAZDQT010000001">
    <property type="protein sequence ID" value="MEE1944873.1"/>
    <property type="molecule type" value="Genomic_DNA"/>
</dbReference>
<evidence type="ECO:0000256" key="1">
    <source>
        <dbReference type="ARBA" id="ARBA00006479"/>
    </source>
</evidence>
<comment type="similarity">
    <text evidence="1">Belongs to the ROK (NagC/XylR) family.</text>
</comment>
<dbReference type="Gene3D" id="3.30.420.40">
    <property type="match status" value="2"/>
</dbReference>
<dbReference type="Proteomes" id="UP001336835">
    <property type="component" value="Unassembled WGS sequence"/>
</dbReference>
<dbReference type="InterPro" id="IPR000600">
    <property type="entry name" value="ROK"/>
</dbReference>
<proteinExistence type="inferred from homology"/>